<keyword evidence="2" id="KW-1185">Reference proteome</keyword>
<protein>
    <submittedName>
        <fullName evidence="1">Uncharacterized protein</fullName>
    </submittedName>
</protein>
<gene>
    <name evidence="1" type="ORF">Xbed_03616</name>
</gene>
<proteinExistence type="predicted"/>
<evidence type="ECO:0000313" key="2">
    <source>
        <dbReference type="Proteomes" id="UP000194204"/>
    </source>
</evidence>
<dbReference type="AlphaFoldDB" id="A0A1Y2SCA9"/>
<dbReference type="Proteomes" id="UP000194204">
    <property type="component" value="Unassembled WGS sequence"/>
</dbReference>
<accession>A0A1Y2SCA9</accession>
<dbReference type="EMBL" id="MUBK01000061">
    <property type="protein sequence ID" value="OTA15167.1"/>
    <property type="molecule type" value="Genomic_DNA"/>
</dbReference>
<organism evidence="1 2">
    <name type="scientific">Xenorhabdus beddingii</name>
    <dbReference type="NCBI Taxonomy" id="40578"/>
    <lineage>
        <taxon>Bacteria</taxon>
        <taxon>Pseudomonadati</taxon>
        <taxon>Pseudomonadota</taxon>
        <taxon>Gammaproteobacteria</taxon>
        <taxon>Enterobacterales</taxon>
        <taxon>Morganellaceae</taxon>
        <taxon>Xenorhabdus</taxon>
    </lineage>
</organism>
<evidence type="ECO:0000313" key="1">
    <source>
        <dbReference type="EMBL" id="OTA15167.1"/>
    </source>
</evidence>
<dbReference type="STRING" id="40578.Xbed_03616"/>
<comment type="caution">
    <text evidence="1">The sequence shown here is derived from an EMBL/GenBank/DDBJ whole genome shotgun (WGS) entry which is preliminary data.</text>
</comment>
<sequence length="128" mass="15162">MRKIHNGMSGSAKFRLRNNAENRALDDVYVEIHVNSFPVSNFSNLYFYQLSDLTEATRLVVLLIAEFTFRDGVAKKFTLRDMMDVKLAFNLISEKEWASLYALCRLNLKRPYYYWLISGNRKFMNRCR</sequence>
<reference evidence="1 2" key="1">
    <citation type="submission" date="2017-01" db="EMBL/GenBank/DDBJ databases">
        <title>Deconstructing symbiosis and pathogenesis requirements using a combined genomic-metabolomic approach.</title>
        <authorList>
            <person name="Tobias N.J."/>
            <person name="Wolff H."/>
            <person name="Djahanschiri B."/>
            <person name="Ebersberger I."/>
            <person name="Bode H.B."/>
        </authorList>
    </citation>
    <scope>NUCLEOTIDE SEQUENCE [LARGE SCALE GENOMIC DNA]</scope>
    <source>
        <strain evidence="1 2">DSM 4764</strain>
    </source>
</reference>
<name>A0A1Y2SCA9_9GAMM</name>